<organism evidence="2 3">
    <name type="scientific">Brachionus plicatilis</name>
    <name type="common">Marine rotifer</name>
    <name type="synonym">Brachionus muelleri</name>
    <dbReference type="NCBI Taxonomy" id="10195"/>
    <lineage>
        <taxon>Eukaryota</taxon>
        <taxon>Metazoa</taxon>
        <taxon>Spiralia</taxon>
        <taxon>Gnathifera</taxon>
        <taxon>Rotifera</taxon>
        <taxon>Eurotatoria</taxon>
        <taxon>Monogononta</taxon>
        <taxon>Pseudotrocha</taxon>
        <taxon>Ploima</taxon>
        <taxon>Brachionidae</taxon>
        <taxon>Brachionus</taxon>
    </lineage>
</organism>
<evidence type="ECO:0000313" key="2">
    <source>
        <dbReference type="EMBL" id="RNA26314.1"/>
    </source>
</evidence>
<sequence>MLKTINFKDRLIKNDPRKLKYNLRNSKNLYEPMSKSKNEKKTFLNPLIKWHVEVYDQMIKCSIKKLILISKDKLSELKRYLELIINFKMPKNNKFLEYLMNLIIHIFYLYYTNDLTI</sequence>
<evidence type="ECO:0000256" key="1">
    <source>
        <dbReference type="SAM" id="Phobius"/>
    </source>
</evidence>
<dbReference type="AlphaFoldDB" id="A0A3M7RRY5"/>
<keyword evidence="1" id="KW-1133">Transmembrane helix</keyword>
<comment type="caution">
    <text evidence="2">The sequence shown here is derived from an EMBL/GenBank/DDBJ whole genome shotgun (WGS) entry which is preliminary data.</text>
</comment>
<accession>A0A3M7RRY5</accession>
<feature type="transmembrane region" description="Helical" evidence="1">
    <location>
        <begin position="95"/>
        <end position="111"/>
    </location>
</feature>
<proteinExistence type="predicted"/>
<evidence type="ECO:0000313" key="3">
    <source>
        <dbReference type="Proteomes" id="UP000276133"/>
    </source>
</evidence>
<protein>
    <submittedName>
        <fullName evidence="2">Uncharacterized protein</fullName>
    </submittedName>
</protein>
<keyword evidence="1" id="KW-0812">Transmembrane</keyword>
<keyword evidence="3" id="KW-1185">Reference proteome</keyword>
<dbReference type="Proteomes" id="UP000276133">
    <property type="component" value="Unassembled WGS sequence"/>
</dbReference>
<reference evidence="2 3" key="1">
    <citation type="journal article" date="2018" name="Sci. Rep.">
        <title>Genomic signatures of local adaptation to the degree of environmental predictability in rotifers.</title>
        <authorList>
            <person name="Franch-Gras L."/>
            <person name="Hahn C."/>
            <person name="Garcia-Roger E.M."/>
            <person name="Carmona M.J."/>
            <person name="Serra M."/>
            <person name="Gomez A."/>
        </authorList>
    </citation>
    <scope>NUCLEOTIDE SEQUENCE [LARGE SCALE GENOMIC DNA]</scope>
    <source>
        <strain evidence="2">HYR1</strain>
    </source>
</reference>
<dbReference type="EMBL" id="REGN01002761">
    <property type="protein sequence ID" value="RNA26314.1"/>
    <property type="molecule type" value="Genomic_DNA"/>
</dbReference>
<name>A0A3M7RRY5_BRAPC</name>
<keyword evidence="1" id="KW-0472">Membrane</keyword>
<gene>
    <name evidence="2" type="ORF">BpHYR1_013228</name>
</gene>